<organism evidence="2 3">
    <name type="scientific">Jannaschia aquimarina</name>
    <dbReference type="NCBI Taxonomy" id="935700"/>
    <lineage>
        <taxon>Bacteria</taxon>
        <taxon>Pseudomonadati</taxon>
        <taxon>Pseudomonadota</taxon>
        <taxon>Alphaproteobacteria</taxon>
        <taxon>Rhodobacterales</taxon>
        <taxon>Roseobacteraceae</taxon>
        <taxon>Jannaschia</taxon>
    </lineage>
</organism>
<comment type="caution">
    <text evidence="2">The sequence shown here is derived from an EMBL/GenBank/DDBJ whole genome shotgun (WGS) entry which is preliminary data.</text>
</comment>
<dbReference type="OrthoDB" id="7203912at2"/>
<dbReference type="InterPro" id="IPR038610">
    <property type="entry name" value="FliK-like_C_sf"/>
</dbReference>
<keyword evidence="2" id="KW-0282">Flagellum</keyword>
<feature type="region of interest" description="Disordered" evidence="1">
    <location>
        <begin position="111"/>
        <end position="160"/>
    </location>
</feature>
<keyword evidence="3" id="KW-1185">Reference proteome</keyword>
<keyword evidence="2" id="KW-0966">Cell projection</keyword>
<dbReference type="Gene3D" id="3.30.750.140">
    <property type="match status" value="1"/>
</dbReference>
<accession>A0A0D1EIM8</accession>
<feature type="region of interest" description="Disordered" evidence="1">
    <location>
        <begin position="36"/>
        <end position="99"/>
    </location>
</feature>
<proteinExistence type="predicted"/>
<protein>
    <submittedName>
        <fullName evidence="2">Flagellar hook-length control protein FliK</fullName>
    </submittedName>
</protein>
<feature type="compositionally biased region" description="Basic and acidic residues" evidence="1">
    <location>
        <begin position="79"/>
        <end position="97"/>
    </location>
</feature>
<keyword evidence="2" id="KW-0969">Cilium</keyword>
<name>A0A0D1EIM8_9RHOB</name>
<reference evidence="2 3" key="1">
    <citation type="submission" date="2015-02" db="EMBL/GenBank/DDBJ databases">
        <title>Genome Sequence of Jannaschia aquimarina DSM28248, a member of the Roseobacter clade.</title>
        <authorList>
            <person name="Voget S."/>
            <person name="Daniel R."/>
        </authorList>
    </citation>
    <scope>NUCLEOTIDE SEQUENCE [LARGE SCALE GENOMIC DNA]</scope>
    <source>
        <strain evidence="2 3">GSW-M26</strain>
    </source>
</reference>
<evidence type="ECO:0000313" key="3">
    <source>
        <dbReference type="Proteomes" id="UP000032232"/>
    </source>
</evidence>
<dbReference type="AlphaFoldDB" id="A0A0D1EIM8"/>
<evidence type="ECO:0000313" key="2">
    <source>
        <dbReference type="EMBL" id="KIT15690.1"/>
    </source>
</evidence>
<evidence type="ECO:0000256" key="1">
    <source>
        <dbReference type="SAM" id="MobiDB-lite"/>
    </source>
</evidence>
<dbReference type="STRING" id="935700.jaqu_25670"/>
<feature type="region of interest" description="Disordered" evidence="1">
    <location>
        <begin position="481"/>
        <end position="542"/>
    </location>
</feature>
<dbReference type="RefSeq" id="WP_043919366.1">
    <property type="nucleotide sequence ID" value="NZ_FZPF01000014.1"/>
</dbReference>
<sequence>MVPIQLTELHQAAAVRPGNSGPAMDDGGEFALLMGSEGAAEHDRSKLLGDTGDTAGTSADEAAHDAGPAIDLPGQIAPDMRRTEIPADATGRGDHAHQAQVVVDRVNVPDGTTEAAKNTGDSLAIAPGEGRANSETKARQKSQNSQSTAEVPPGGQPSDAILTAVPAAFADHAVSGERRPAAQVPAKDGEIGVATAPISKAADLQGSPSERSALSAASDSAAGELDARLQLVTGLPGGGHTPDVSTGRWQADLAARTALDRIPGMVSRQNIVSGPANWDDTMISQLDHPAEVGAKGTSDGSARKEQVTVAQNVLSEGPIDPEARARDAEYRVPVRGGGIGDLQPGVLTGNSPRAEQPAAPISTDAIGFSSLLEGDVQVTTQKIAAPVPASSLAQALPRFVADLMVRSGSAPSETMRTEITLAPAELGRLKIELVTDPDGRLAIRIMAERGETLEMARLHAPALERAAGAEGQVRLRFDLEGGAGQSHGEGPWAGAKGDGQAERRGSVPEGILPDERAGAEPSPQKDRLADGISPGARLDIRL</sequence>
<feature type="compositionally biased region" description="Basic and acidic residues" evidence="1">
    <location>
        <begin position="513"/>
        <end position="529"/>
    </location>
</feature>
<dbReference type="EMBL" id="JYFE01000046">
    <property type="protein sequence ID" value="KIT15690.1"/>
    <property type="molecule type" value="Genomic_DNA"/>
</dbReference>
<dbReference type="PATRIC" id="fig|935700.4.peg.2649"/>
<gene>
    <name evidence="2" type="ORF">jaqu_25670</name>
</gene>
<dbReference type="Proteomes" id="UP000032232">
    <property type="component" value="Unassembled WGS sequence"/>
</dbReference>